<feature type="chain" id="PRO_5006597021" evidence="1">
    <location>
        <begin position="32"/>
        <end position="486"/>
    </location>
</feature>
<dbReference type="AlphaFoldDB" id="A0A0S2FB06"/>
<protein>
    <submittedName>
        <fullName evidence="3">Beta-lactamase family protein</fullName>
    </submittedName>
</protein>
<dbReference type="InterPro" id="IPR012338">
    <property type="entry name" value="Beta-lactam/transpept-like"/>
</dbReference>
<dbReference type="KEGG" id="lab:LA76x_2605"/>
<reference evidence="3 4" key="1">
    <citation type="journal article" date="2015" name="BMC Genomics">
        <title>Comparative genomics and metabolic profiling of the genus Lysobacter.</title>
        <authorList>
            <person name="de Bruijn I."/>
            <person name="Cheng X."/>
            <person name="de Jager V."/>
            <person name="Exposito R.G."/>
            <person name="Watrous J."/>
            <person name="Patel N."/>
            <person name="Postma J."/>
            <person name="Dorrestein P.C."/>
            <person name="Kobayashi D."/>
            <person name="Raaijmakers J.M."/>
        </authorList>
    </citation>
    <scope>NUCLEOTIDE SEQUENCE [LARGE SCALE GENOMIC DNA]</scope>
    <source>
        <strain evidence="3 4">76</strain>
    </source>
</reference>
<dbReference type="InterPro" id="IPR050491">
    <property type="entry name" value="AmpC-like"/>
</dbReference>
<dbReference type="PATRIC" id="fig|84531.8.peg.2616"/>
<gene>
    <name evidence="3" type="ORF">LA76x_2605</name>
</gene>
<organism evidence="3 4">
    <name type="scientific">Lysobacter antibioticus</name>
    <dbReference type="NCBI Taxonomy" id="84531"/>
    <lineage>
        <taxon>Bacteria</taxon>
        <taxon>Pseudomonadati</taxon>
        <taxon>Pseudomonadota</taxon>
        <taxon>Gammaproteobacteria</taxon>
        <taxon>Lysobacterales</taxon>
        <taxon>Lysobacteraceae</taxon>
        <taxon>Lysobacter</taxon>
    </lineage>
</organism>
<dbReference type="Pfam" id="PF00144">
    <property type="entry name" value="Beta-lactamase"/>
    <property type="match status" value="1"/>
</dbReference>
<evidence type="ECO:0000256" key="1">
    <source>
        <dbReference type="SAM" id="SignalP"/>
    </source>
</evidence>
<evidence type="ECO:0000313" key="4">
    <source>
        <dbReference type="Proteomes" id="UP000060787"/>
    </source>
</evidence>
<feature type="domain" description="Beta-lactamase-related" evidence="2">
    <location>
        <begin position="51"/>
        <end position="357"/>
    </location>
</feature>
<dbReference type="Proteomes" id="UP000060787">
    <property type="component" value="Chromosome"/>
</dbReference>
<dbReference type="Gene3D" id="3.40.710.10">
    <property type="entry name" value="DD-peptidase/beta-lactamase superfamily"/>
    <property type="match status" value="1"/>
</dbReference>
<keyword evidence="4" id="KW-1185">Reference proteome</keyword>
<evidence type="ECO:0000259" key="2">
    <source>
        <dbReference type="Pfam" id="PF00144"/>
    </source>
</evidence>
<dbReference type="eggNOG" id="COG1680">
    <property type="taxonomic scope" value="Bacteria"/>
</dbReference>
<accession>A0A0S2FB06</accession>
<dbReference type="STRING" id="84531.LA76x_2605"/>
<dbReference type="InterPro" id="IPR001466">
    <property type="entry name" value="Beta-lactam-related"/>
</dbReference>
<dbReference type="SUPFAM" id="SSF56601">
    <property type="entry name" value="beta-lactamase/transpeptidase-like"/>
    <property type="match status" value="1"/>
</dbReference>
<proteinExistence type="predicted"/>
<dbReference type="PANTHER" id="PTHR46825:SF9">
    <property type="entry name" value="BETA-LACTAMASE-RELATED DOMAIN-CONTAINING PROTEIN"/>
    <property type="match status" value="1"/>
</dbReference>
<dbReference type="EMBL" id="CP011129">
    <property type="protein sequence ID" value="ALN80735.1"/>
    <property type="molecule type" value="Genomic_DNA"/>
</dbReference>
<feature type="signal peptide" evidence="1">
    <location>
        <begin position="1"/>
        <end position="31"/>
    </location>
</feature>
<keyword evidence="1" id="KW-0732">Signal</keyword>
<dbReference type="PANTHER" id="PTHR46825">
    <property type="entry name" value="D-ALANYL-D-ALANINE-CARBOXYPEPTIDASE/ENDOPEPTIDASE AMPH"/>
    <property type="match status" value="1"/>
</dbReference>
<dbReference type="RefSeq" id="WP_057917956.1">
    <property type="nucleotide sequence ID" value="NZ_CP011129.1"/>
</dbReference>
<sequence length="486" mass="51937">MSRTRILRLASSLRASLALSLAIAPWHTALAADSCAAASNSPAAKTSQLMLDALIASNGVPGMGAAVWRDGEVVWTGCSGLRDIAAKLPVERDTVFRLASVSKPLAITAAAKLAEQGRLDLDAPVSGMLPWLRNDWQPISVRQLSAHISGMPHYQLGDRNAGQHHYATGRDAVGIFSERKLLSVPGTTYRYSSWGYTLIGAVIEARSGQHYLDYLAEHITPGLAIQADTDGLGKNVSRLYKIGDGAPRPAPPNDFSYTWPGGGMAGTPEALARFGGRLLQGRIVSPKTWQAMLQPTLYANGLPVRERDYGLGLGWRIGKDEDGAGIAHHAGTTDGARSALVLWPQQGLAASVLSNAQWVSAIDKTAMVLAAPHRPRPQGLVARACPLGATRYRGNLGERRFEGEIGFRLVDGRCIGQLSAANSLGSYFDAAEAWPNRKLQLIALDRDGQLSRAALVAPTGLYDLRAAAAGGWSARFSDELRLELQL</sequence>
<evidence type="ECO:0000313" key="3">
    <source>
        <dbReference type="EMBL" id="ALN80735.1"/>
    </source>
</evidence>
<name>A0A0S2FB06_LYSAN</name>